<feature type="active site" evidence="5">
    <location>
        <position position="246"/>
    </location>
</feature>
<evidence type="ECO:0000256" key="2">
    <source>
        <dbReference type="ARBA" id="ARBA00023002"/>
    </source>
</evidence>
<dbReference type="FunFam" id="3.40.605.10:FF:000004">
    <property type="entry name" value="Aldehyde dehydrogenase"/>
    <property type="match status" value="1"/>
</dbReference>
<dbReference type="InterPro" id="IPR016161">
    <property type="entry name" value="Ald_DH/histidinol_DH"/>
</dbReference>
<dbReference type="InterPro" id="IPR015590">
    <property type="entry name" value="Aldehyde_DH_dom"/>
</dbReference>
<evidence type="ECO:0000256" key="3">
    <source>
        <dbReference type="ARBA" id="ARBA00023027"/>
    </source>
</evidence>
<accession>A0A1I6RJA3</accession>
<dbReference type="PANTHER" id="PTHR43570:SF16">
    <property type="entry name" value="ALDEHYDE DEHYDROGENASE TYPE III, ISOFORM Q"/>
    <property type="match status" value="1"/>
</dbReference>
<dbReference type="FunFam" id="3.40.309.10:FF:000025">
    <property type="entry name" value="Aldehyde dehydrogenase"/>
    <property type="match status" value="1"/>
</dbReference>
<evidence type="ECO:0000259" key="8">
    <source>
        <dbReference type="Pfam" id="PF00171"/>
    </source>
</evidence>
<comment type="similarity">
    <text evidence="1 4 7">Belongs to the aldehyde dehydrogenase family.</text>
</comment>
<dbReference type="CDD" id="cd07136">
    <property type="entry name" value="ALDH_YwdH-P39616"/>
    <property type="match status" value="1"/>
</dbReference>
<reference evidence="10" key="1">
    <citation type="submission" date="2016-10" db="EMBL/GenBank/DDBJ databases">
        <authorList>
            <person name="Varghese N."/>
            <person name="Submissions S."/>
        </authorList>
    </citation>
    <scope>NUCLEOTIDE SEQUENCE [LARGE SCALE GENOMIC DNA]</scope>
    <source>
        <strain evidence="10">DSM 45789</strain>
    </source>
</reference>
<keyword evidence="10" id="KW-1185">Reference proteome</keyword>
<evidence type="ECO:0000256" key="4">
    <source>
        <dbReference type="PIRNR" id="PIRNR036492"/>
    </source>
</evidence>
<dbReference type="Gene3D" id="3.40.605.10">
    <property type="entry name" value="Aldehyde Dehydrogenase, Chain A, domain 1"/>
    <property type="match status" value="1"/>
</dbReference>
<protein>
    <recommendedName>
        <fullName evidence="4">Aldehyde dehydrogenase</fullName>
    </recommendedName>
</protein>
<dbReference type="Gene3D" id="3.40.309.10">
    <property type="entry name" value="Aldehyde Dehydrogenase, Chain A, domain 2"/>
    <property type="match status" value="1"/>
</dbReference>
<dbReference type="GO" id="GO:0005737">
    <property type="term" value="C:cytoplasm"/>
    <property type="evidence" value="ECO:0007669"/>
    <property type="project" value="TreeGrafter"/>
</dbReference>
<evidence type="ECO:0000313" key="10">
    <source>
        <dbReference type="Proteomes" id="UP000198660"/>
    </source>
</evidence>
<dbReference type="AlphaFoldDB" id="A0A1I6RJA3"/>
<dbReference type="Proteomes" id="UP000198660">
    <property type="component" value="Unassembled WGS sequence"/>
</dbReference>
<evidence type="ECO:0000256" key="1">
    <source>
        <dbReference type="ARBA" id="ARBA00009986"/>
    </source>
</evidence>
<keyword evidence="3" id="KW-0520">NAD</keyword>
<proteinExistence type="inferred from homology"/>
<dbReference type="PANTHER" id="PTHR43570">
    <property type="entry name" value="ALDEHYDE DEHYDROGENASE"/>
    <property type="match status" value="1"/>
</dbReference>
<evidence type="ECO:0000256" key="7">
    <source>
        <dbReference type="RuleBase" id="RU003345"/>
    </source>
</evidence>
<organism evidence="9 10">
    <name type="scientific">Marininema halotolerans</name>
    <dbReference type="NCBI Taxonomy" id="1155944"/>
    <lineage>
        <taxon>Bacteria</taxon>
        <taxon>Bacillati</taxon>
        <taxon>Bacillota</taxon>
        <taxon>Bacilli</taxon>
        <taxon>Bacillales</taxon>
        <taxon>Thermoactinomycetaceae</taxon>
        <taxon>Marininema</taxon>
    </lineage>
</organism>
<evidence type="ECO:0000256" key="6">
    <source>
        <dbReference type="PROSITE-ProRule" id="PRU10007"/>
    </source>
</evidence>
<dbReference type="Pfam" id="PF00171">
    <property type="entry name" value="Aldedh"/>
    <property type="match status" value="1"/>
</dbReference>
<feature type="active site" evidence="5 6">
    <location>
        <position position="212"/>
    </location>
</feature>
<dbReference type="InterPro" id="IPR016162">
    <property type="entry name" value="Ald_DH_N"/>
</dbReference>
<sequence>MTSTSIPTIVKKQKEFFHTGETRDVAFRKHHLHRLREWIRSHEAKISHALKEDLNKSTKEAYTTEIGITLKEIHTALNHVKQWSRPQRVPTSLIHFGAKSWIQPEPYGSALIIGPWNYPFQLLVAPLIAAIAAGNCAVIKPSELAPHTSSLIREMVEELFEATYIKVIEGDAETSTELLAQPFDTIFFTGSVPVGKIVMEAAAKHLTPVTLELGGKSPVIVDNDADISLAAKRIAWGKTINAGQTCIAPDYLLVHRDVEEPLIKGIQAAIRENFGEHPLRHPDYPHIINRRHFDRLSHLLENGEILSGGVMDPKLPAIEPTLIGEVSWDDPIMNDEIFGPLLPVIPFDNLDEMIEKVRSKPKPLALYYFTSSKEKEKKILESLPFGGGCINDTVMHFASPYLPFGGVGPSGLGNYHGKHGFDAFSHHKGILKQTTRFDMPFRYPKSKVGLSIIRKLLR</sequence>
<dbReference type="InterPro" id="IPR016163">
    <property type="entry name" value="Ald_DH_C"/>
</dbReference>
<dbReference type="EMBL" id="FPAA01000005">
    <property type="protein sequence ID" value="SFS64819.1"/>
    <property type="molecule type" value="Genomic_DNA"/>
</dbReference>
<dbReference type="SUPFAM" id="SSF53720">
    <property type="entry name" value="ALDH-like"/>
    <property type="match status" value="1"/>
</dbReference>
<keyword evidence="2 4" id="KW-0560">Oxidoreductase</keyword>
<gene>
    <name evidence="9" type="ORF">SAMN05444972_105134</name>
</gene>
<dbReference type="InterPro" id="IPR029510">
    <property type="entry name" value="Ald_DH_CS_GLU"/>
</dbReference>
<evidence type="ECO:0000313" key="9">
    <source>
        <dbReference type="EMBL" id="SFS64819.1"/>
    </source>
</evidence>
<dbReference type="PIRSF" id="PIRSF036492">
    <property type="entry name" value="ALDH"/>
    <property type="match status" value="1"/>
</dbReference>
<dbReference type="GO" id="GO:0006081">
    <property type="term" value="P:aldehyde metabolic process"/>
    <property type="evidence" value="ECO:0007669"/>
    <property type="project" value="InterPro"/>
</dbReference>
<evidence type="ECO:0000256" key="5">
    <source>
        <dbReference type="PIRSR" id="PIRSR036492-1"/>
    </source>
</evidence>
<name>A0A1I6RJA3_9BACL</name>
<dbReference type="GO" id="GO:0004029">
    <property type="term" value="F:aldehyde dehydrogenase (NAD+) activity"/>
    <property type="evidence" value="ECO:0007669"/>
    <property type="project" value="TreeGrafter"/>
</dbReference>
<dbReference type="InterPro" id="IPR012394">
    <property type="entry name" value="Aldehyde_DH_NAD(P)"/>
</dbReference>
<dbReference type="PROSITE" id="PS00687">
    <property type="entry name" value="ALDEHYDE_DEHYDR_GLU"/>
    <property type="match status" value="1"/>
</dbReference>
<feature type="domain" description="Aldehyde dehydrogenase" evidence="8">
    <location>
        <begin position="4"/>
        <end position="428"/>
    </location>
</feature>